<comment type="caution">
    <text evidence="6">The sequence shown here is derived from an EMBL/GenBank/DDBJ whole genome shotgun (WGS) entry which is preliminary data.</text>
</comment>
<evidence type="ECO:0000313" key="6">
    <source>
        <dbReference type="EMBL" id="MDQ0536915.1"/>
    </source>
</evidence>
<feature type="domain" description="Leucine-binding protein" evidence="5">
    <location>
        <begin position="39"/>
        <end position="361"/>
    </location>
</feature>
<keyword evidence="7" id="KW-1185">Reference proteome</keyword>
<accession>A0ABU0MTU5</accession>
<evidence type="ECO:0000256" key="2">
    <source>
        <dbReference type="ARBA" id="ARBA00022729"/>
    </source>
</evidence>
<evidence type="ECO:0000259" key="5">
    <source>
        <dbReference type="Pfam" id="PF13458"/>
    </source>
</evidence>
<evidence type="ECO:0000256" key="3">
    <source>
        <dbReference type="ARBA" id="ARBA00022970"/>
    </source>
</evidence>
<dbReference type="InterPro" id="IPR028082">
    <property type="entry name" value="Peripla_BP_I"/>
</dbReference>
<dbReference type="EMBL" id="JAUSVU010000034">
    <property type="protein sequence ID" value="MDQ0536915.1"/>
    <property type="molecule type" value="Genomic_DNA"/>
</dbReference>
<dbReference type="Proteomes" id="UP001244552">
    <property type="component" value="Unassembled WGS sequence"/>
</dbReference>
<comment type="similarity">
    <text evidence="1">Belongs to the leucine-binding protein family.</text>
</comment>
<feature type="signal peptide" evidence="4">
    <location>
        <begin position="1"/>
        <end position="33"/>
    </location>
</feature>
<reference evidence="6 7" key="1">
    <citation type="submission" date="2023-07" db="EMBL/GenBank/DDBJ databases">
        <title>Genomic Encyclopedia of Type Strains, Phase IV (KMG-IV): sequencing the most valuable type-strain genomes for metagenomic binning, comparative biology and taxonomic classification.</title>
        <authorList>
            <person name="Goeker M."/>
        </authorList>
    </citation>
    <scope>NUCLEOTIDE SEQUENCE [LARGE SCALE GENOMIC DNA]</scope>
    <source>
        <strain evidence="6 7">DSM 19922</strain>
    </source>
</reference>
<evidence type="ECO:0000256" key="4">
    <source>
        <dbReference type="SAM" id="SignalP"/>
    </source>
</evidence>
<proteinExistence type="inferred from homology"/>
<dbReference type="SUPFAM" id="SSF53822">
    <property type="entry name" value="Periplasmic binding protein-like I"/>
    <property type="match status" value="1"/>
</dbReference>
<evidence type="ECO:0000256" key="1">
    <source>
        <dbReference type="ARBA" id="ARBA00010062"/>
    </source>
</evidence>
<dbReference type="InterPro" id="IPR028081">
    <property type="entry name" value="Leu-bd"/>
</dbReference>
<dbReference type="RefSeq" id="WP_246513739.1">
    <property type="nucleotide sequence ID" value="NZ_JAGINO010000034.1"/>
</dbReference>
<gene>
    <name evidence="6" type="ORF">QO018_005813</name>
</gene>
<sequence>MRRTRPLPSILRAAIVSAIAASSVAVSPGAARADDTLSFPVLVPLTGFLSLEGTSQRNGAVLALKQTPAGVAIASEVVDTGTSPEAAVTALERAAGDGKVGAVAASMLGTQLLAMLPLAAEMKLPLVTVSGTASITEQGNPWVFRFFPGDAVTKAAHARYVVEELGKRRPAVIYQTTAYGQSGKQHLDAAFKALGVTPVFEEGVDPAAKDLLPVLSKALAAKPDVLVLHLHSGPTALLLKQAATSGVDLPIVAGSAMHQPSTAALLEPAELKGVCAETAASPISGGSPEIEAFTDSYRTAFGKDPDAFALGQYDGMTMVLEAVKAGARSPEAIRKALSAESFQGLAMTYKSDGKGNMAHSAVIVCYDGTSRVPKLVKRYDDPAIAAK</sequence>
<dbReference type="Pfam" id="PF13458">
    <property type="entry name" value="Peripla_BP_6"/>
    <property type="match status" value="1"/>
</dbReference>
<protein>
    <submittedName>
        <fullName evidence="6">Branched-chain amino acid transport system substrate-binding protein</fullName>
    </submittedName>
</protein>
<evidence type="ECO:0000313" key="7">
    <source>
        <dbReference type="Proteomes" id="UP001244552"/>
    </source>
</evidence>
<name>A0ABU0MTU5_9PROT</name>
<dbReference type="PANTHER" id="PTHR30483">
    <property type="entry name" value="LEUCINE-SPECIFIC-BINDING PROTEIN"/>
    <property type="match status" value="1"/>
</dbReference>
<feature type="chain" id="PRO_5046864331" evidence="4">
    <location>
        <begin position="34"/>
        <end position="387"/>
    </location>
</feature>
<keyword evidence="3" id="KW-0813">Transport</keyword>
<dbReference type="InterPro" id="IPR051010">
    <property type="entry name" value="BCAA_transport"/>
</dbReference>
<organism evidence="6 7">
    <name type="scientific">Azospirillum picis</name>
    <dbReference type="NCBI Taxonomy" id="488438"/>
    <lineage>
        <taxon>Bacteria</taxon>
        <taxon>Pseudomonadati</taxon>
        <taxon>Pseudomonadota</taxon>
        <taxon>Alphaproteobacteria</taxon>
        <taxon>Rhodospirillales</taxon>
        <taxon>Azospirillaceae</taxon>
        <taxon>Azospirillum</taxon>
    </lineage>
</organism>
<dbReference type="PANTHER" id="PTHR30483:SF6">
    <property type="entry name" value="PERIPLASMIC BINDING PROTEIN OF ABC TRANSPORTER FOR NATURAL AMINO ACIDS"/>
    <property type="match status" value="1"/>
</dbReference>
<dbReference type="Gene3D" id="3.40.50.2300">
    <property type="match status" value="2"/>
</dbReference>
<keyword evidence="2 4" id="KW-0732">Signal</keyword>
<keyword evidence="3" id="KW-0029">Amino-acid transport</keyword>